<dbReference type="InterPro" id="IPR002173">
    <property type="entry name" value="Carboh/pur_kinase_PfkB_CS"/>
</dbReference>
<dbReference type="AlphaFoldDB" id="A0A1T5E3G9"/>
<name>A0A1T5E3G9_9SPHN</name>
<dbReference type="Gene3D" id="3.40.1190.20">
    <property type="match status" value="1"/>
</dbReference>
<dbReference type="CDD" id="cd01168">
    <property type="entry name" value="adenosine_kinase"/>
    <property type="match status" value="1"/>
</dbReference>
<dbReference type="InterPro" id="IPR029056">
    <property type="entry name" value="Ribokinase-like"/>
</dbReference>
<evidence type="ECO:0000256" key="2">
    <source>
        <dbReference type="ARBA" id="ARBA00022679"/>
    </source>
</evidence>
<comment type="similarity">
    <text evidence="1">Belongs to the carbohydrate kinase PfkB family.</text>
</comment>
<evidence type="ECO:0000313" key="6">
    <source>
        <dbReference type="Proteomes" id="UP000189818"/>
    </source>
</evidence>
<dbReference type="PANTHER" id="PTHR43320:SF3">
    <property type="entry name" value="CARBOHYDRATE KINASE PFKB DOMAIN-CONTAINING PROTEIN"/>
    <property type="match status" value="1"/>
</dbReference>
<dbReference type="InterPro" id="IPR052700">
    <property type="entry name" value="Carb_kinase_PfkB-like"/>
</dbReference>
<sequence length="333" mass="34973">MIPPRYDVVAIGNALVDVLCHKDDGFVAAQGLRRGLMQPIAPDRAVLLHEAMGQCEEVCGGSAANTMAALARLGLRLAFIGQVGDDRLGRLFAADMAASGIAFPLPPIDRPTGRCLIIVSPDGHRTMNTAIGASEYLPAAAFDGAIAADTAILYVEGYMWRTDEPRAAARAAIEVARAHGRRTAFTLSSEYCVQQHHDDFVALLDAGLIDILFANEGELAELSGRADFEAGVAWAAARVPLLIATRGRDGAIAVEGARRYEAPAEPFGAVVDTTGAGDLFAAGVLAGLAQGRDLPVALRMGAIAAGRIIALTGPRLPEGEDLARLIEDRLRTS</sequence>
<evidence type="ECO:0000313" key="5">
    <source>
        <dbReference type="EMBL" id="SKB78404.1"/>
    </source>
</evidence>
<evidence type="ECO:0000256" key="3">
    <source>
        <dbReference type="ARBA" id="ARBA00022777"/>
    </source>
</evidence>
<gene>
    <name evidence="5" type="ORF">SAMN06295920_106141</name>
</gene>
<dbReference type="GO" id="GO:0016301">
    <property type="term" value="F:kinase activity"/>
    <property type="evidence" value="ECO:0007669"/>
    <property type="project" value="UniProtKB-KW"/>
</dbReference>
<proteinExistence type="inferred from homology"/>
<dbReference type="SUPFAM" id="SSF53613">
    <property type="entry name" value="Ribokinase-like"/>
    <property type="match status" value="1"/>
</dbReference>
<dbReference type="Proteomes" id="UP000189818">
    <property type="component" value="Unassembled WGS sequence"/>
</dbReference>
<dbReference type="OrthoDB" id="9813569at2"/>
<evidence type="ECO:0000256" key="1">
    <source>
        <dbReference type="ARBA" id="ARBA00010688"/>
    </source>
</evidence>
<keyword evidence="3 5" id="KW-0418">Kinase</keyword>
<organism evidence="5 6">
    <name type="scientific">Rhizorhabdus histidinilytica</name>
    <dbReference type="NCBI Taxonomy" id="439228"/>
    <lineage>
        <taxon>Bacteria</taxon>
        <taxon>Pseudomonadati</taxon>
        <taxon>Pseudomonadota</taxon>
        <taxon>Alphaproteobacteria</taxon>
        <taxon>Sphingomonadales</taxon>
        <taxon>Sphingomonadaceae</taxon>
        <taxon>Rhizorhabdus</taxon>
    </lineage>
</organism>
<protein>
    <submittedName>
        <fullName evidence="5">Sugar or nucleoside kinase, ribokinase family</fullName>
    </submittedName>
</protein>
<dbReference type="STRING" id="439228.SAMN06295920_106141"/>
<feature type="domain" description="Carbohydrate kinase PfkB" evidence="4">
    <location>
        <begin position="49"/>
        <end position="315"/>
    </location>
</feature>
<keyword evidence="6" id="KW-1185">Reference proteome</keyword>
<dbReference type="InterPro" id="IPR011611">
    <property type="entry name" value="PfkB_dom"/>
</dbReference>
<dbReference type="PROSITE" id="PS00584">
    <property type="entry name" value="PFKB_KINASES_2"/>
    <property type="match status" value="1"/>
</dbReference>
<evidence type="ECO:0000259" key="4">
    <source>
        <dbReference type="Pfam" id="PF00294"/>
    </source>
</evidence>
<reference evidence="6" key="1">
    <citation type="submission" date="2017-02" db="EMBL/GenBank/DDBJ databases">
        <authorList>
            <person name="Varghese N."/>
            <person name="Submissions S."/>
        </authorList>
    </citation>
    <scope>NUCLEOTIDE SEQUENCE [LARGE SCALE GENOMIC DNA]</scope>
    <source>
        <strain evidence="6">UM2</strain>
    </source>
</reference>
<dbReference type="Pfam" id="PF00294">
    <property type="entry name" value="PfkB"/>
    <property type="match status" value="1"/>
</dbReference>
<dbReference type="RefSeq" id="WP_079648901.1">
    <property type="nucleotide sequence ID" value="NZ_FUYM01000006.1"/>
</dbReference>
<dbReference type="EMBL" id="FUYM01000006">
    <property type="protein sequence ID" value="SKB78404.1"/>
    <property type="molecule type" value="Genomic_DNA"/>
</dbReference>
<keyword evidence="2" id="KW-0808">Transferase</keyword>
<dbReference type="PANTHER" id="PTHR43320">
    <property type="entry name" value="SUGAR KINASE"/>
    <property type="match status" value="1"/>
</dbReference>
<accession>A0A1T5E3G9</accession>